<sequence length="410" mass="45408">MAGSDESGKGEGTALAKSSQSSDNAGTQEAQWLKYELQDRELDLEIQCQAMQDVLGELEESRNRYAALYDFAPVGYVTFDDKACIREINLTGAKLLGMERSRLLGMPMAVFIAKDSCKKFFDHLRSCRLSEKKVITEVRLASLNTAVTDAQLISMPLLNTNGLDLQYRTIIADTTERKLIEKEISRMDRLHLVGEMAAGIAHEIRNPMTTVRGFLQSFLRKKEFALFNSQLELMISELDRANSIITEYLSLARNKPVNQSRQSLNKIIETLLPLMVSDALLKGMVIVTELSADIPDFCLDVQEMRQLLLNLSRNGFEAMAPGGQLTVGTFIEDKQVVLFIKDQGTGIPAELQQKLGTPFLTTKETGTGLGLPICYSIAHRHNASIDVKTGEAGTTFMVRFSPPSDTAGNI</sequence>
<dbReference type="InterPro" id="IPR003661">
    <property type="entry name" value="HisK_dim/P_dom"/>
</dbReference>
<dbReference type="GO" id="GO:0000155">
    <property type="term" value="F:phosphorelay sensor kinase activity"/>
    <property type="evidence" value="ECO:0007669"/>
    <property type="project" value="InterPro"/>
</dbReference>
<evidence type="ECO:0000256" key="3">
    <source>
        <dbReference type="ARBA" id="ARBA00022553"/>
    </source>
</evidence>
<dbReference type="SMART" id="SM00388">
    <property type="entry name" value="HisKA"/>
    <property type="match status" value="1"/>
</dbReference>
<dbReference type="Gene3D" id="3.30.450.20">
    <property type="entry name" value="PAS domain"/>
    <property type="match status" value="1"/>
</dbReference>
<evidence type="ECO:0000256" key="5">
    <source>
        <dbReference type="ARBA" id="ARBA00022741"/>
    </source>
</evidence>
<evidence type="ECO:0000256" key="6">
    <source>
        <dbReference type="ARBA" id="ARBA00022777"/>
    </source>
</evidence>
<protein>
    <recommendedName>
        <fullName evidence="2">histidine kinase</fullName>
        <ecNumber evidence="2">2.7.13.3</ecNumber>
    </recommendedName>
</protein>
<feature type="compositionally biased region" description="Polar residues" evidence="9">
    <location>
        <begin position="16"/>
        <end position="27"/>
    </location>
</feature>
<keyword evidence="12" id="KW-1185">Reference proteome</keyword>
<dbReference type="CDD" id="cd00082">
    <property type="entry name" value="HisKA"/>
    <property type="match status" value="1"/>
</dbReference>
<evidence type="ECO:0000256" key="7">
    <source>
        <dbReference type="ARBA" id="ARBA00022840"/>
    </source>
</evidence>
<dbReference type="Pfam" id="PF02518">
    <property type="entry name" value="HATPase_c"/>
    <property type="match status" value="1"/>
</dbReference>
<accession>A0A517DZX6</accession>
<dbReference type="SUPFAM" id="SSF47384">
    <property type="entry name" value="Homodimeric domain of signal transducing histidine kinase"/>
    <property type="match status" value="1"/>
</dbReference>
<dbReference type="InterPro" id="IPR036890">
    <property type="entry name" value="HATPase_C_sf"/>
</dbReference>
<dbReference type="GO" id="GO:0005524">
    <property type="term" value="F:ATP binding"/>
    <property type="evidence" value="ECO:0007669"/>
    <property type="project" value="UniProtKB-KW"/>
</dbReference>
<dbReference type="AlphaFoldDB" id="A0A517DZX6"/>
<keyword evidence="8" id="KW-0902">Two-component regulatory system</keyword>
<dbReference type="PANTHER" id="PTHR43065:SF46">
    <property type="entry name" value="C4-DICARBOXYLATE TRANSPORT SENSOR PROTEIN DCTB"/>
    <property type="match status" value="1"/>
</dbReference>
<comment type="catalytic activity">
    <reaction evidence="1">
        <text>ATP + protein L-histidine = ADP + protein N-phospho-L-histidine.</text>
        <dbReference type="EC" id="2.7.13.3"/>
    </reaction>
</comment>
<evidence type="ECO:0000313" key="12">
    <source>
        <dbReference type="Proteomes" id="UP000320776"/>
    </source>
</evidence>
<keyword evidence="7" id="KW-0067">ATP-binding</keyword>
<dbReference type="InterPro" id="IPR036097">
    <property type="entry name" value="HisK_dim/P_sf"/>
</dbReference>
<dbReference type="EC" id="2.7.13.3" evidence="2"/>
<dbReference type="SMART" id="SM00387">
    <property type="entry name" value="HATPase_c"/>
    <property type="match status" value="1"/>
</dbReference>
<evidence type="ECO:0000313" key="11">
    <source>
        <dbReference type="EMBL" id="QDR82909.1"/>
    </source>
</evidence>
<evidence type="ECO:0000256" key="9">
    <source>
        <dbReference type="SAM" id="MobiDB-lite"/>
    </source>
</evidence>
<feature type="region of interest" description="Disordered" evidence="9">
    <location>
        <begin position="1"/>
        <end position="27"/>
    </location>
</feature>
<dbReference type="Gene3D" id="1.10.287.130">
    <property type="match status" value="1"/>
</dbReference>
<dbReference type="Proteomes" id="UP000320776">
    <property type="component" value="Chromosome"/>
</dbReference>
<dbReference type="PRINTS" id="PR00344">
    <property type="entry name" value="BCTRLSENSOR"/>
</dbReference>
<feature type="domain" description="Histidine kinase" evidence="10">
    <location>
        <begin position="199"/>
        <end position="404"/>
    </location>
</feature>
<gene>
    <name evidence="11" type="primary">kinE_3</name>
    <name evidence="11" type="ORF">SPTER_43570</name>
</gene>
<dbReference type="KEGG" id="sted:SPTER_43570"/>
<dbReference type="SUPFAM" id="SSF55785">
    <property type="entry name" value="PYP-like sensor domain (PAS domain)"/>
    <property type="match status" value="1"/>
</dbReference>
<dbReference type="Gene3D" id="3.30.565.10">
    <property type="entry name" value="Histidine kinase-like ATPase, C-terminal domain"/>
    <property type="match status" value="1"/>
</dbReference>
<dbReference type="InterPro" id="IPR003594">
    <property type="entry name" value="HATPase_dom"/>
</dbReference>
<proteinExistence type="predicted"/>
<evidence type="ECO:0000256" key="8">
    <source>
        <dbReference type="ARBA" id="ARBA00023012"/>
    </source>
</evidence>
<dbReference type="InterPro" id="IPR005467">
    <property type="entry name" value="His_kinase_dom"/>
</dbReference>
<evidence type="ECO:0000256" key="2">
    <source>
        <dbReference type="ARBA" id="ARBA00012438"/>
    </source>
</evidence>
<dbReference type="InterPro" id="IPR035965">
    <property type="entry name" value="PAS-like_dom_sf"/>
</dbReference>
<dbReference type="PROSITE" id="PS50109">
    <property type="entry name" value="HIS_KIN"/>
    <property type="match status" value="1"/>
</dbReference>
<organism evidence="11 12">
    <name type="scientific">Sporomusa termitida</name>
    <dbReference type="NCBI Taxonomy" id="2377"/>
    <lineage>
        <taxon>Bacteria</taxon>
        <taxon>Bacillati</taxon>
        <taxon>Bacillota</taxon>
        <taxon>Negativicutes</taxon>
        <taxon>Selenomonadales</taxon>
        <taxon>Sporomusaceae</taxon>
        <taxon>Sporomusa</taxon>
    </lineage>
</organism>
<dbReference type="RefSeq" id="WP_246105385.1">
    <property type="nucleotide sequence ID" value="NZ_CP036259.1"/>
</dbReference>
<keyword evidence="6 11" id="KW-0418">Kinase</keyword>
<name>A0A517DZX6_9FIRM</name>
<reference evidence="11 12" key="1">
    <citation type="submission" date="2019-02" db="EMBL/GenBank/DDBJ databases">
        <title>Closed genome of Sporomusa termitida DSM 4440.</title>
        <authorList>
            <person name="Poehlein A."/>
            <person name="Daniel R."/>
        </authorList>
    </citation>
    <scope>NUCLEOTIDE SEQUENCE [LARGE SCALE GENOMIC DNA]</scope>
    <source>
        <strain evidence="11 12">DSM 4440</strain>
    </source>
</reference>
<keyword evidence="3" id="KW-0597">Phosphoprotein</keyword>
<dbReference type="InterPro" id="IPR000014">
    <property type="entry name" value="PAS"/>
</dbReference>
<keyword evidence="5" id="KW-0547">Nucleotide-binding</keyword>
<dbReference type="SUPFAM" id="SSF55874">
    <property type="entry name" value="ATPase domain of HSP90 chaperone/DNA topoisomerase II/histidine kinase"/>
    <property type="match status" value="1"/>
</dbReference>
<dbReference type="Pfam" id="PF00512">
    <property type="entry name" value="HisKA"/>
    <property type="match status" value="1"/>
</dbReference>
<evidence type="ECO:0000256" key="1">
    <source>
        <dbReference type="ARBA" id="ARBA00000085"/>
    </source>
</evidence>
<dbReference type="EMBL" id="CP036259">
    <property type="protein sequence ID" value="QDR82909.1"/>
    <property type="molecule type" value="Genomic_DNA"/>
</dbReference>
<evidence type="ECO:0000259" key="10">
    <source>
        <dbReference type="PROSITE" id="PS50109"/>
    </source>
</evidence>
<dbReference type="NCBIfam" id="TIGR00229">
    <property type="entry name" value="sensory_box"/>
    <property type="match status" value="1"/>
</dbReference>
<evidence type="ECO:0000256" key="4">
    <source>
        <dbReference type="ARBA" id="ARBA00022679"/>
    </source>
</evidence>
<dbReference type="PANTHER" id="PTHR43065">
    <property type="entry name" value="SENSOR HISTIDINE KINASE"/>
    <property type="match status" value="1"/>
</dbReference>
<keyword evidence="4 11" id="KW-0808">Transferase</keyword>
<dbReference type="InterPro" id="IPR004358">
    <property type="entry name" value="Sig_transdc_His_kin-like_C"/>
</dbReference>